<dbReference type="Proteomes" id="UP000002613">
    <property type="component" value="Chromosome"/>
</dbReference>
<sequence>MICQICKKRVATRVCRRCSKKICERCHFHHGLCVVCRVEIRKRS</sequence>
<evidence type="ECO:0000259" key="3">
    <source>
        <dbReference type="PROSITE" id="PS00478"/>
    </source>
</evidence>
<dbReference type="STRING" id="589924.Ferp_0627"/>
<keyword evidence="1" id="KW-0479">Metal-binding</keyword>
<reference evidence="5" key="1">
    <citation type="submission" date="2010-02" db="EMBL/GenBank/DDBJ databases">
        <title>Complete sequence of Ferroglobus placidus DSM 10642.</title>
        <authorList>
            <consortium name="US DOE Joint Genome Institute"/>
            <person name="Lucas S."/>
            <person name="Copeland A."/>
            <person name="Lapidus A."/>
            <person name="Cheng J.-F."/>
            <person name="Bruce D."/>
            <person name="Goodwin L."/>
            <person name="Pitluck S."/>
            <person name="Saunders E."/>
            <person name="Brettin T."/>
            <person name="Detter J.C."/>
            <person name="Han C."/>
            <person name="Tapia R."/>
            <person name="Larimer F."/>
            <person name="Land M."/>
            <person name="Hauser L."/>
            <person name="Kyrpides N."/>
            <person name="Ivanova N."/>
            <person name="Holmes D."/>
            <person name="Lovley D."/>
            <person name="Kyrpides N."/>
            <person name="Anderson I.J."/>
            <person name="Woyke T."/>
        </authorList>
    </citation>
    <scope>NUCLEOTIDE SEQUENCE [LARGE SCALE GENOMIC DNA]</scope>
    <source>
        <strain evidence="5">DSM 10642 / AEDII12DO</strain>
    </source>
</reference>
<dbReference type="PaxDb" id="589924-Ferp_0627"/>
<dbReference type="GO" id="GO:0046872">
    <property type="term" value="F:metal ion binding"/>
    <property type="evidence" value="ECO:0007669"/>
    <property type="project" value="UniProtKB-KW"/>
</dbReference>
<evidence type="ECO:0000313" key="5">
    <source>
        <dbReference type="Proteomes" id="UP000002613"/>
    </source>
</evidence>
<dbReference type="InterPro" id="IPR001781">
    <property type="entry name" value="Znf_LIM"/>
</dbReference>
<dbReference type="EMBL" id="CP001899">
    <property type="protein sequence ID" value="ADC64798.1"/>
    <property type="molecule type" value="Genomic_DNA"/>
</dbReference>
<dbReference type="PROSITE" id="PS00478">
    <property type="entry name" value="LIM_DOMAIN_1"/>
    <property type="match status" value="1"/>
</dbReference>
<feature type="domain" description="LIM zinc-binding" evidence="3">
    <location>
        <begin position="3"/>
        <end position="40"/>
    </location>
</feature>
<evidence type="ECO:0000256" key="1">
    <source>
        <dbReference type="ARBA" id="ARBA00022723"/>
    </source>
</evidence>
<gene>
    <name evidence="4" type="ordered locus">Ferp_0627</name>
</gene>
<protein>
    <recommendedName>
        <fullName evidence="3">LIM zinc-binding domain-containing protein</fullName>
    </recommendedName>
</protein>
<dbReference type="AlphaFoldDB" id="D3S3G5"/>
<dbReference type="KEGG" id="fpl:Ferp_0627"/>
<name>D3S3G5_FERPA</name>
<reference evidence="4 5" key="2">
    <citation type="journal article" date="2011" name="Stand. Genomic Sci.">
        <title>Complete genome sequence of Ferroglobus placidus AEDII12DO.</title>
        <authorList>
            <person name="Anderson I."/>
            <person name="Risso C."/>
            <person name="Holmes D."/>
            <person name="Lucas S."/>
            <person name="Copeland A."/>
            <person name="Lapidus A."/>
            <person name="Cheng J.F."/>
            <person name="Bruce D."/>
            <person name="Goodwin L."/>
            <person name="Pitluck S."/>
            <person name="Saunders E."/>
            <person name="Brettin T."/>
            <person name="Detter J.C."/>
            <person name="Han C."/>
            <person name="Tapia R."/>
            <person name="Larimer F."/>
            <person name="Land M."/>
            <person name="Hauser L."/>
            <person name="Woyke T."/>
            <person name="Lovley D."/>
            <person name="Kyrpides N."/>
            <person name="Ivanova N."/>
        </authorList>
    </citation>
    <scope>NUCLEOTIDE SEQUENCE [LARGE SCALE GENOMIC DNA]</scope>
    <source>
        <strain evidence="5">DSM 10642 / AEDII12DO</strain>
    </source>
</reference>
<keyword evidence="5" id="KW-1185">Reference proteome</keyword>
<dbReference type="HOGENOM" id="CLU_3227668_0_0_2"/>
<evidence type="ECO:0000256" key="2">
    <source>
        <dbReference type="ARBA" id="ARBA00022833"/>
    </source>
</evidence>
<keyword evidence="2" id="KW-0862">Zinc</keyword>
<proteinExistence type="predicted"/>
<accession>D3S3G5</accession>
<evidence type="ECO:0000313" key="4">
    <source>
        <dbReference type="EMBL" id="ADC64798.1"/>
    </source>
</evidence>
<organism evidence="4 5">
    <name type="scientific">Ferroglobus placidus (strain DSM 10642 / AEDII12DO)</name>
    <dbReference type="NCBI Taxonomy" id="589924"/>
    <lineage>
        <taxon>Archaea</taxon>
        <taxon>Methanobacteriati</taxon>
        <taxon>Methanobacteriota</taxon>
        <taxon>Archaeoglobi</taxon>
        <taxon>Archaeoglobales</taxon>
        <taxon>Archaeoglobaceae</taxon>
        <taxon>Ferroglobus</taxon>
    </lineage>
</organism>